<sequence>MSKLKLTLLGERVAIQFTTAEAKGGLVTEEHTEKKGVIVGLGQLSEYSSLEVGDHVTFVSGVSSYESTVHVDGKSTMIMPVENILAVWSK</sequence>
<organism evidence="2 3">
    <name type="scientific">Vibrio phage YC</name>
    <dbReference type="NCBI Taxonomy" id="2267403"/>
    <lineage>
        <taxon>Viruses</taxon>
        <taxon>Duplodnaviria</taxon>
        <taxon>Heunggongvirae</taxon>
        <taxon>Uroviricota</taxon>
        <taxon>Caudoviricetes</taxon>
        <taxon>Pantevenvirales</taxon>
        <taxon>Ackermannviridae</taxon>
        <taxon>Campanilevirus</taxon>
        <taxon>Campanilevirus YC</taxon>
    </lineage>
</organism>
<keyword evidence="3" id="KW-1185">Reference proteome</keyword>
<dbReference type="Pfam" id="PF00166">
    <property type="entry name" value="Cpn10"/>
    <property type="match status" value="1"/>
</dbReference>
<dbReference type="InterPro" id="IPR011032">
    <property type="entry name" value="GroES-like_sf"/>
</dbReference>
<dbReference type="InterPro" id="IPR037124">
    <property type="entry name" value="Chaperonin_GroES_sf"/>
</dbReference>
<name>A0A384ZS84_9CAUD</name>
<reference evidence="2 3" key="1">
    <citation type="submission" date="2018-05" db="EMBL/GenBank/DDBJ databases">
        <title>The genome of Vibrio coralliilyticus phage YC.</title>
        <authorList>
            <person name="Benler S."/>
        </authorList>
    </citation>
    <scope>NUCLEOTIDE SEQUENCE [LARGE SCALE GENOMIC DNA]</scope>
</reference>
<dbReference type="KEGG" id="vg:55608581"/>
<accession>A0A384ZS84</accession>
<dbReference type="GO" id="GO:0044183">
    <property type="term" value="F:protein folding chaperone"/>
    <property type="evidence" value="ECO:0007669"/>
    <property type="project" value="InterPro"/>
</dbReference>
<dbReference type="GO" id="GO:0005524">
    <property type="term" value="F:ATP binding"/>
    <property type="evidence" value="ECO:0007669"/>
    <property type="project" value="InterPro"/>
</dbReference>
<dbReference type="Gene3D" id="2.30.33.40">
    <property type="entry name" value="GroES chaperonin"/>
    <property type="match status" value="1"/>
</dbReference>
<protein>
    <submittedName>
        <fullName evidence="2">GroES</fullName>
    </submittedName>
</protein>
<proteinExistence type="predicted"/>
<evidence type="ECO:0000256" key="1">
    <source>
        <dbReference type="ARBA" id="ARBA00023186"/>
    </source>
</evidence>
<dbReference type="SMART" id="SM00883">
    <property type="entry name" value="Cpn10"/>
    <property type="match status" value="1"/>
</dbReference>
<keyword evidence="1" id="KW-0143">Chaperone</keyword>
<dbReference type="SUPFAM" id="SSF50129">
    <property type="entry name" value="GroES-like"/>
    <property type="match status" value="1"/>
</dbReference>
<dbReference type="InterPro" id="IPR020818">
    <property type="entry name" value="Chaperonin_GroES"/>
</dbReference>
<evidence type="ECO:0000313" key="3">
    <source>
        <dbReference type="Proteomes" id="UP000260311"/>
    </source>
</evidence>
<dbReference type="RefSeq" id="YP_009838349.1">
    <property type="nucleotide sequence ID" value="NC_048709.1"/>
</dbReference>
<dbReference type="Proteomes" id="UP000260311">
    <property type="component" value="Segment"/>
</dbReference>
<evidence type="ECO:0000313" key="2">
    <source>
        <dbReference type="EMBL" id="AXC34503.1"/>
    </source>
</evidence>
<dbReference type="EMBL" id="MH375644">
    <property type="protein sequence ID" value="AXC34503.1"/>
    <property type="molecule type" value="Genomic_DNA"/>
</dbReference>
<dbReference type="GeneID" id="55608581"/>